<comment type="function">
    <text evidence="12 14">F(1)F(0) ATP synthase produces ATP from ADP in the presence of a proton or sodium gradient. F-type ATPases consist of two structural domains, F(1) containing the extramembraneous catalytic core and F(0) containing the membrane proton channel, linked together by a central stalk and a peripheral stalk. During catalysis, ATP synthesis in the catalytic domain of F(1) is coupled via a rotary mechanism of the central stalk subunits to proton translocation.</text>
</comment>
<keyword evidence="10 14" id="KW-0472">Membrane</keyword>
<dbReference type="Gene3D" id="1.20.5.620">
    <property type="entry name" value="F1F0 ATP synthase subunit B, membrane domain"/>
    <property type="match status" value="1"/>
</dbReference>
<dbReference type="Proteomes" id="UP000199004">
    <property type="component" value="Unassembled WGS sequence"/>
</dbReference>
<dbReference type="PANTHER" id="PTHR33445">
    <property type="entry name" value="ATP SYNTHASE SUBUNIT B', CHLOROPLASTIC"/>
    <property type="match status" value="1"/>
</dbReference>
<evidence type="ECO:0000313" key="18">
    <source>
        <dbReference type="Proteomes" id="UP000199004"/>
    </source>
</evidence>
<comment type="subunit">
    <text evidence="13 14">F-type ATPases have 2 components, F(1) - the catalytic core - and F(0) - the membrane proton channel. F(1) has five subunits: alpha(3), beta(3), gamma(1), delta(1), epsilon(1). F(0) has three main subunits: a(1), b(2) and c(10-14). The alpha and beta chains form an alternating ring which encloses part of the gamma chain. F(1) is attached to F(0) by a central stalk formed by the gamma and epsilon chains, while a peripheral stalk is formed by the delta and b chains.</text>
</comment>
<dbReference type="NCBIfam" id="TIGR01144">
    <property type="entry name" value="ATP_synt_b"/>
    <property type="match status" value="1"/>
</dbReference>
<keyword evidence="3 14" id="KW-0813">Transport</keyword>
<dbReference type="HAMAP" id="MF_01398">
    <property type="entry name" value="ATP_synth_b_bprime"/>
    <property type="match status" value="1"/>
</dbReference>
<evidence type="ECO:0000256" key="15">
    <source>
        <dbReference type="RuleBase" id="RU003848"/>
    </source>
</evidence>
<evidence type="ECO:0000256" key="2">
    <source>
        <dbReference type="ARBA" id="ARBA00005513"/>
    </source>
</evidence>
<dbReference type="GO" id="GO:0046961">
    <property type="term" value="F:proton-transporting ATPase activity, rotational mechanism"/>
    <property type="evidence" value="ECO:0007669"/>
    <property type="project" value="TreeGrafter"/>
</dbReference>
<dbReference type="CDD" id="cd06503">
    <property type="entry name" value="ATP-synt_Fo_b"/>
    <property type="match status" value="1"/>
</dbReference>
<evidence type="ECO:0000256" key="1">
    <source>
        <dbReference type="ARBA" id="ARBA00004162"/>
    </source>
</evidence>
<dbReference type="STRING" id="1005944.SAMN05192576_3788"/>
<evidence type="ECO:0000256" key="9">
    <source>
        <dbReference type="ARBA" id="ARBA00023065"/>
    </source>
</evidence>
<evidence type="ECO:0000256" key="13">
    <source>
        <dbReference type="ARBA" id="ARBA00025830"/>
    </source>
</evidence>
<dbReference type="InterPro" id="IPR028987">
    <property type="entry name" value="ATP_synth_B-like_membr_sf"/>
</dbReference>
<sequence>MQTLILPLVVRAQGEEGEEPALNPLLPHLAEIALSLVVFGILFFLVRKFVVPAFEATYAERTTAIEGGLAAAETKQAEADAKLAELEKQLADARHEAARIREEAREQGAQIIAEMREQAQAESTRITEHGKAQIEAERQQAVTSLRTEVGALATTLAGRIVGESLDDDERSSRVVDRFLADLEAIESTGAGTSGSGVS</sequence>
<gene>
    <name evidence="14" type="primary">atpF</name>
    <name evidence="17" type="ORF">SAMN05192576_3788</name>
</gene>
<dbReference type="InterPro" id="IPR005864">
    <property type="entry name" value="ATP_synth_F0_bsu_bac"/>
</dbReference>
<dbReference type="Pfam" id="PF00430">
    <property type="entry name" value="ATP-synt_B"/>
    <property type="match status" value="1"/>
</dbReference>
<dbReference type="OrthoDB" id="5243563at2"/>
<keyword evidence="16" id="KW-0175">Coiled coil</keyword>
<comment type="similarity">
    <text evidence="2 14 15">Belongs to the ATPase B chain family.</text>
</comment>
<evidence type="ECO:0000256" key="3">
    <source>
        <dbReference type="ARBA" id="ARBA00022448"/>
    </source>
</evidence>
<evidence type="ECO:0000256" key="4">
    <source>
        <dbReference type="ARBA" id="ARBA00022475"/>
    </source>
</evidence>
<evidence type="ECO:0000256" key="14">
    <source>
        <dbReference type="HAMAP-Rule" id="MF_01398"/>
    </source>
</evidence>
<dbReference type="RefSeq" id="WP_091026359.1">
    <property type="nucleotide sequence ID" value="NZ_BKAE01000009.1"/>
</dbReference>
<keyword evidence="4 14" id="KW-1003">Cell membrane</keyword>
<dbReference type="PANTHER" id="PTHR33445:SF1">
    <property type="entry name" value="ATP SYNTHASE SUBUNIT B"/>
    <property type="match status" value="1"/>
</dbReference>
<dbReference type="EMBL" id="FNIC01000007">
    <property type="protein sequence ID" value="SDO30382.1"/>
    <property type="molecule type" value="Genomic_DNA"/>
</dbReference>
<dbReference type="InterPro" id="IPR002146">
    <property type="entry name" value="ATP_synth_b/b'su_bac/chlpt"/>
</dbReference>
<keyword evidence="9 14" id="KW-0406">Ion transport</keyword>
<keyword evidence="7 14" id="KW-0375">Hydrogen ion transport</keyword>
<dbReference type="InterPro" id="IPR050059">
    <property type="entry name" value="ATP_synthase_B_chain"/>
</dbReference>
<dbReference type="GO" id="GO:0046933">
    <property type="term" value="F:proton-transporting ATP synthase activity, rotational mechanism"/>
    <property type="evidence" value="ECO:0007669"/>
    <property type="project" value="UniProtKB-UniRule"/>
</dbReference>
<proteinExistence type="inferred from homology"/>
<accession>A0A1H0IG62</accession>
<keyword evidence="8 14" id="KW-1133">Transmembrane helix</keyword>
<evidence type="ECO:0000256" key="5">
    <source>
        <dbReference type="ARBA" id="ARBA00022547"/>
    </source>
</evidence>
<evidence type="ECO:0000256" key="8">
    <source>
        <dbReference type="ARBA" id="ARBA00022989"/>
    </source>
</evidence>
<dbReference type="SUPFAM" id="SSF81573">
    <property type="entry name" value="F1F0 ATP synthase subunit B, membrane domain"/>
    <property type="match status" value="1"/>
</dbReference>
<evidence type="ECO:0000256" key="10">
    <source>
        <dbReference type="ARBA" id="ARBA00023136"/>
    </source>
</evidence>
<evidence type="ECO:0000256" key="11">
    <source>
        <dbReference type="ARBA" id="ARBA00023310"/>
    </source>
</evidence>
<protein>
    <recommendedName>
        <fullName evidence="14">ATP synthase subunit b</fullName>
    </recommendedName>
    <alternativeName>
        <fullName evidence="14">ATP synthase F(0) sector subunit b</fullName>
    </alternativeName>
    <alternativeName>
        <fullName evidence="14">ATPase subunit I</fullName>
    </alternativeName>
    <alternativeName>
        <fullName evidence="14">F-type ATPase subunit b</fullName>
        <shortName evidence="14">F-ATPase subunit b</shortName>
    </alternativeName>
</protein>
<evidence type="ECO:0000313" key="17">
    <source>
        <dbReference type="EMBL" id="SDO30382.1"/>
    </source>
</evidence>
<evidence type="ECO:0000256" key="7">
    <source>
        <dbReference type="ARBA" id="ARBA00022781"/>
    </source>
</evidence>
<dbReference type="GO" id="GO:0005886">
    <property type="term" value="C:plasma membrane"/>
    <property type="evidence" value="ECO:0007669"/>
    <property type="project" value="UniProtKB-SubCell"/>
</dbReference>
<keyword evidence="6 14" id="KW-0812">Transmembrane</keyword>
<keyword evidence="18" id="KW-1185">Reference proteome</keyword>
<feature type="transmembrane region" description="Helical" evidence="14">
    <location>
        <begin position="24"/>
        <end position="46"/>
    </location>
</feature>
<keyword evidence="11 14" id="KW-0066">ATP synthesis</keyword>
<comment type="function">
    <text evidence="14">Component of the F(0) channel, it forms part of the peripheral stalk, linking F(1) to F(0).</text>
</comment>
<keyword evidence="5 14" id="KW-0138">CF(0)</keyword>
<dbReference type="NCBIfam" id="NF004412">
    <property type="entry name" value="PRK05759.1-3"/>
    <property type="match status" value="1"/>
</dbReference>
<feature type="coiled-coil region" evidence="16">
    <location>
        <begin position="69"/>
        <end position="110"/>
    </location>
</feature>
<evidence type="ECO:0000256" key="12">
    <source>
        <dbReference type="ARBA" id="ARBA00025198"/>
    </source>
</evidence>
<dbReference type="GO" id="GO:0045259">
    <property type="term" value="C:proton-transporting ATP synthase complex"/>
    <property type="evidence" value="ECO:0007669"/>
    <property type="project" value="UniProtKB-KW"/>
</dbReference>
<evidence type="ECO:0000256" key="6">
    <source>
        <dbReference type="ARBA" id="ARBA00022692"/>
    </source>
</evidence>
<comment type="subcellular location">
    <subcellularLocation>
        <location evidence="1 14">Cell membrane</location>
        <topology evidence="1 14">Single-pass membrane protein</topology>
    </subcellularLocation>
</comment>
<organism evidence="17 18">
    <name type="scientific">Nocardioides szechwanensis</name>
    <dbReference type="NCBI Taxonomy" id="1005944"/>
    <lineage>
        <taxon>Bacteria</taxon>
        <taxon>Bacillati</taxon>
        <taxon>Actinomycetota</taxon>
        <taxon>Actinomycetes</taxon>
        <taxon>Propionibacteriales</taxon>
        <taxon>Nocardioidaceae</taxon>
        <taxon>Nocardioides</taxon>
    </lineage>
</organism>
<name>A0A1H0IG62_9ACTN</name>
<dbReference type="AlphaFoldDB" id="A0A1H0IG62"/>
<reference evidence="17 18" key="1">
    <citation type="submission" date="2016-10" db="EMBL/GenBank/DDBJ databases">
        <authorList>
            <person name="de Groot N.N."/>
        </authorList>
    </citation>
    <scope>NUCLEOTIDE SEQUENCE [LARGE SCALE GENOMIC DNA]</scope>
    <source>
        <strain evidence="17 18">CGMCC 1.11147</strain>
    </source>
</reference>
<evidence type="ECO:0000256" key="16">
    <source>
        <dbReference type="SAM" id="Coils"/>
    </source>
</evidence>